<evidence type="ECO:0000256" key="8">
    <source>
        <dbReference type="SAM" id="SignalP"/>
    </source>
</evidence>
<comment type="caution">
    <text evidence="11">The sequence shown here is derived from an EMBL/GenBank/DDBJ whole genome shotgun (WGS) entry which is preliminary data.</text>
</comment>
<dbReference type="Gene3D" id="2.40.10.10">
    <property type="entry name" value="Trypsin-like serine proteases"/>
    <property type="match status" value="2"/>
</dbReference>
<feature type="chain" id="PRO_5046070592" evidence="8">
    <location>
        <begin position="33"/>
        <end position="464"/>
    </location>
</feature>
<evidence type="ECO:0000313" key="11">
    <source>
        <dbReference type="EMBL" id="MBM2620879.1"/>
    </source>
</evidence>
<dbReference type="InterPro" id="IPR001316">
    <property type="entry name" value="Pept_S1A_streptogrisin"/>
</dbReference>
<organism evidence="11 12">
    <name type="scientific">Paractinoplanes ovalisporus</name>
    <dbReference type="NCBI Taxonomy" id="2810368"/>
    <lineage>
        <taxon>Bacteria</taxon>
        <taxon>Bacillati</taxon>
        <taxon>Actinomycetota</taxon>
        <taxon>Actinomycetes</taxon>
        <taxon>Micromonosporales</taxon>
        <taxon>Micromonosporaceae</taxon>
        <taxon>Paractinoplanes</taxon>
    </lineage>
</organism>
<dbReference type="Pfam" id="PF00089">
    <property type="entry name" value="Trypsin"/>
    <property type="match status" value="1"/>
</dbReference>
<keyword evidence="2 11" id="KW-0645">Protease</keyword>
<keyword evidence="4" id="KW-0378">Hydrolase</keyword>
<sequence>MKITLSRRRAVLSVVTAAAVVVPAGALTTAWAGTETAPTVSPAPDMATALHRDLGLTPEAASVRLEAETVAAKAESDLAAKLGSSFGGAWFSEAGNELVVATTDPSERAAIEAAGARPQVVGRSLAALEAARARLDRASAPAGVTRWHADPQTNTVVIVAEPGAEKAAAAYAAAAGLPAAAVTVEKRAGQMNAVAAVDGGDAYITPRGGDCSVGFGVVGGYVTAGHCGKAGQAARAADGSAQGTFRGSSYPGNDYAWVELNANWQPSVWVNRYPSRTVVGGARVSSINSSVCRSGMASGWRCGKITDKNVTIHYQTDNVNVSGLTLTNACAEPGDSGGPFLSGWQAQGVAVAASGNCSSGGETAFQPLQEILDKYNLTLLTANPATVHLNCESGLNQYLCTATPAGDAPVTLQWKVNNVVRADWNGRRSVTGSCTTSTRISVTARNAYASTTQTWASCRSGPWL</sequence>
<name>A0ABS2ALY5_9ACTN</name>
<dbReference type="CDD" id="cd21112">
    <property type="entry name" value="alphaLP-like"/>
    <property type="match status" value="1"/>
</dbReference>
<keyword evidence="12" id="KW-1185">Reference proteome</keyword>
<accession>A0ABS2ALY5</accession>
<protein>
    <submittedName>
        <fullName evidence="11">Alpha-lytic protease prodomain-containing protein</fullName>
    </submittedName>
</protein>
<keyword evidence="5" id="KW-0720">Serine protease</keyword>
<dbReference type="InterPro" id="IPR035070">
    <property type="entry name" value="Streptogrisin_prodomain"/>
</dbReference>
<dbReference type="RefSeq" id="WP_203380853.1">
    <property type="nucleotide sequence ID" value="NZ_JAENHP010000016.1"/>
</dbReference>
<evidence type="ECO:0000313" key="12">
    <source>
        <dbReference type="Proteomes" id="UP000632138"/>
    </source>
</evidence>
<keyword evidence="6" id="KW-0865">Zymogen</keyword>
<dbReference type="PROSITE" id="PS51318">
    <property type="entry name" value="TAT"/>
    <property type="match status" value="1"/>
</dbReference>
<reference evidence="11 12" key="1">
    <citation type="submission" date="2021-01" db="EMBL/GenBank/DDBJ databases">
        <title>Actinoplanes sp. nov. LDG1-06 isolated from lichen.</title>
        <authorList>
            <person name="Saeng-In P."/>
            <person name="Phongsopitanun W."/>
            <person name="Kanchanasin P."/>
            <person name="Yuki M."/>
            <person name="Kudo T."/>
            <person name="Ohkuma M."/>
            <person name="Tanasupawat S."/>
        </authorList>
    </citation>
    <scope>NUCLEOTIDE SEQUENCE [LARGE SCALE GENOMIC DNA]</scope>
    <source>
        <strain evidence="11 12">LDG1-06</strain>
    </source>
</reference>
<dbReference type="Pfam" id="PF02983">
    <property type="entry name" value="Pro_Al_protease"/>
    <property type="match status" value="1"/>
</dbReference>
<feature type="signal peptide" evidence="8">
    <location>
        <begin position="1"/>
        <end position="32"/>
    </location>
</feature>
<dbReference type="InterPro" id="IPR001254">
    <property type="entry name" value="Trypsin_dom"/>
</dbReference>
<dbReference type="Gene3D" id="3.30.300.50">
    <property type="match status" value="2"/>
</dbReference>
<evidence type="ECO:0000256" key="3">
    <source>
        <dbReference type="ARBA" id="ARBA00022729"/>
    </source>
</evidence>
<dbReference type="InterPro" id="IPR006311">
    <property type="entry name" value="TAT_signal"/>
</dbReference>
<keyword evidence="7" id="KW-1015">Disulfide bond</keyword>
<dbReference type="Proteomes" id="UP000632138">
    <property type="component" value="Unassembled WGS sequence"/>
</dbReference>
<dbReference type="SUPFAM" id="SSF54806">
    <property type="entry name" value="Alpha-lytic protease prodomain"/>
    <property type="match status" value="1"/>
</dbReference>
<dbReference type="InterPro" id="IPR043504">
    <property type="entry name" value="Peptidase_S1_PA_chymotrypsin"/>
</dbReference>
<dbReference type="PIRSF" id="PIRSF001134">
    <property type="entry name" value="Streptogrisin"/>
    <property type="match status" value="1"/>
</dbReference>
<dbReference type="InterPro" id="IPR004236">
    <property type="entry name" value="Pept_S1_alpha_lytic"/>
</dbReference>
<evidence type="ECO:0000256" key="5">
    <source>
        <dbReference type="ARBA" id="ARBA00022825"/>
    </source>
</evidence>
<evidence type="ECO:0000256" key="2">
    <source>
        <dbReference type="ARBA" id="ARBA00022670"/>
    </source>
</evidence>
<evidence type="ECO:0000256" key="4">
    <source>
        <dbReference type="ARBA" id="ARBA00022801"/>
    </source>
</evidence>
<evidence type="ECO:0000259" key="9">
    <source>
        <dbReference type="Pfam" id="PF00089"/>
    </source>
</evidence>
<keyword evidence="3 8" id="KW-0732">Signal</keyword>
<dbReference type="SUPFAM" id="SSF50494">
    <property type="entry name" value="Trypsin-like serine proteases"/>
    <property type="match status" value="1"/>
</dbReference>
<dbReference type="GO" id="GO:0008233">
    <property type="term" value="F:peptidase activity"/>
    <property type="evidence" value="ECO:0007669"/>
    <property type="project" value="UniProtKB-KW"/>
</dbReference>
<dbReference type="GO" id="GO:0006508">
    <property type="term" value="P:proteolysis"/>
    <property type="evidence" value="ECO:0007669"/>
    <property type="project" value="UniProtKB-KW"/>
</dbReference>
<dbReference type="InterPro" id="IPR009003">
    <property type="entry name" value="Peptidase_S1_PA"/>
</dbReference>
<feature type="domain" description="Peptidase S1A alpha-lytic prodomain" evidence="10">
    <location>
        <begin position="123"/>
        <end position="179"/>
    </location>
</feature>
<evidence type="ECO:0000256" key="6">
    <source>
        <dbReference type="ARBA" id="ARBA00023145"/>
    </source>
</evidence>
<dbReference type="EMBL" id="JAENHP010000016">
    <property type="protein sequence ID" value="MBM2620879.1"/>
    <property type="molecule type" value="Genomic_DNA"/>
</dbReference>
<evidence type="ECO:0000256" key="7">
    <source>
        <dbReference type="ARBA" id="ARBA00023157"/>
    </source>
</evidence>
<evidence type="ECO:0000256" key="1">
    <source>
        <dbReference type="ARBA" id="ARBA00007664"/>
    </source>
</evidence>
<gene>
    <name evidence="11" type="ORF">JIG36_35800</name>
</gene>
<proteinExistence type="inferred from homology"/>
<comment type="similarity">
    <text evidence="1">Belongs to the peptidase S1 family.</text>
</comment>
<dbReference type="InterPro" id="IPR037295">
    <property type="entry name" value="Alpha-lytic_protease_prodomain"/>
</dbReference>
<dbReference type="PRINTS" id="PR00861">
    <property type="entry name" value="ALYTICPTASE"/>
</dbReference>
<feature type="domain" description="Peptidase S1" evidence="9">
    <location>
        <begin position="222"/>
        <end position="372"/>
    </location>
</feature>
<evidence type="ECO:0000259" key="10">
    <source>
        <dbReference type="Pfam" id="PF02983"/>
    </source>
</evidence>